<dbReference type="PANTHER" id="PTHR40630:SF1">
    <property type="entry name" value="DNA-BINDING PROTEIN"/>
    <property type="match status" value="1"/>
</dbReference>
<dbReference type="RefSeq" id="WP_066935060.1">
    <property type="nucleotide sequence ID" value="NZ_BBYK01000039.1"/>
</dbReference>
<proteinExistence type="predicted"/>
<comment type="caution">
    <text evidence="1">The sequence shown here is derived from an EMBL/GenBank/DDBJ whole genome shotgun (WGS) entry which is preliminary data.</text>
</comment>
<organism evidence="1 2">
    <name type="scientific">Microtetraspora fusca</name>
    <dbReference type="NCBI Taxonomy" id="1997"/>
    <lineage>
        <taxon>Bacteria</taxon>
        <taxon>Bacillati</taxon>
        <taxon>Actinomycetota</taxon>
        <taxon>Actinomycetes</taxon>
        <taxon>Streptosporangiales</taxon>
        <taxon>Streptosporangiaceae</taxon>
        <taxon>Microtetraspora</taxon>
    </lineage>
</organism>
<dbReference type="EMBL" id="JBIAXI010000002">
    <property type="protein sequence ID" value="MFF4771764.1"/>
    <property type="molecule type" value="Genomic_DNA"/>
</dbReference>
<evidence type="ECO:0000313" key="2">
    <source>
        <dbReference type="Proteomes" id="UP001602119"/>
    </source>
</evidence>
<reference evidence="1 2" key="1">
    <citation type="submission" date="2024-10" db="EMBL/GenBank/DDBJ databases">
        <title>The Natural Products Discovery Center: Release of the First 8490 Sequenced Strains for Exploring Actinobacteria Biosynthetic Diversity.</title>
        <authorList>
            <person name="Kalkreuter E."/>
            <person name="Kautsar S.A."/>
            <person name="Yang D."/>
            <person name="Bader C.D."/>
            <person name="Teijaro C.N."/>
            <person name="Fluegel L."/>
            <person name="Davis C.M."/>
            <person name="Simpson J.R."/>
            <person name="Lauterbach L."/>
            <person name="Steele A.D."/>
            <person name="Gui C."/>
            <person name="Meng S."/>
            <person name="Li G."/>
            <person name="Viehrig K."/>
            <person name="Ye F."/>
            <person name="Su P."/>
            <person name="Kiefer A.F."/>
            <person name="Nichols A."/>
            <person name="Cepeda A.J."/>
            <person name="Yan W."/>
            <person name="Fan B."/>
            <person name="Jiang Y."/>
            <person name="Adhikari A."/>
            <person name="Zheng C.-J."/>
            <person name="Schuster L."/>
            <person name="Cowan T.M."/>
            <person name="Smanski M.J."/>
            <person name="Chevrette M.G."/>
            <person name="De Carvalho L.P.S."/>
            <person name="Shen B."/>
        </authorList>
    </citation>
    <scope>NUCLEOTIDE SEQUENCE [LARGE SCALE GENOMIC DNA]</scope>
    <source>
        <strain evidence="1 2">NPDC001281</strain>
    </source>
</reference>
<dbReference type="InterPro" id="IPR021487">
    <property type="entry name" value="DUF3140"/>
</dbReference>
<keyword evidence="2" id="KW-1185">Reference proteome</keyword>
<name>A0ABW6UXH7_MICFU</name>
<evidence type="ECO:0000313" key="1">
    <source>
        <dbReference type="EMBL" id="MFF4771764.1"/>
    </source>
</evidence>
<dbReference type="PANTHER" id="PTHR40630">
    <property type="entry name" value="POSSIBLE DNA-BINDING PROTEIN"/>
    <property type="match status" value="1"/>
</dbReference>
<gene>
    <name evidence="1" type="ORF">ACFY05_02785</name>
</gene>
<sequence>MTDRSDPEVDLLWEEFHEVVNMTSAELRSWLLTSASDEDAFPADPDLGVQELGRGVLHVLGKRKVDLTDEDVEVMRRVVDFVRERVTTAPAGAARDDRWRRALMSVGHDPLGPTAPEG</sequence>
<dbReference type="Pfam" id="PF11338">
    <property type="entry name" value="DUF3140"/>
    <property type="match status" value="1"/>
</dbReference>
<protein>
    <submittedName>
        <fullName evidence="1">DUF3140 domain-containing protein</fullName>
    </submittedName>
</protein>
<dbReference type="Proteomes" id="UP001602119">
    <property type="component" value="Unassembled WGS sequence"/>
</dbReference>
<accession>A0ABW6UXH7</accession>